<dbReference type="Proteomes" id="UP000289862">
    <property type="component" value="Chromosome"/>
</dbReference>
<feature type="transmembrane region" description="Helical" evidence="1">
    <location>
        <begin position="80"/>
        <end position="107"/>
    </location>
</feature>
<feature type="transmembrane region" description="Helical" evidence="1">
    <location>
        <begin position="6"/>
        <end position="25"/>
    </location>
</feature>
<reference evidence="2 3" key="1">
    <citation type="submission" date="2019-01" db="EMBL/GenBank/DDBJ databases">
        <authorList>
            <consortium name="Pathogen Informatics"/>
        </authorList>
    </citation>
    <scope>NUCLEOTIDE SEQUENCE [LARGE SCALE GENOMIC DNA]</scope>
    <source>
        <strain evidence="2 3">NCTC10186</strain>
    </source>
</reference>
<sequence>MQFAFLLWILFNFIIFSQIKVISQAKRAFKSKFYFLFCKNFFLSKIYLYLVFLLINSILLIIFVLNYLKIMYFFNIDKNVFFVVVGCFSLLIPLSVILIFSILFWVLKMKNPIILKFKDVDAIDIENYPQIQVQKLNYNLQTKNGVMSYNLEEHIRSKIAWTPRGTKLFYKKFINETFSFFYNNKEQLNLEVNYKISKEEFAKFILKYSVVKIGEKMNLNYFDFLSFIKNYLK</sequence>
<dbReference type="EMBL" id="LR215031">
    <property type="protein sequence ID" value="VEU72982.1"/>
    <property type="molecule type" value="Genomic_DNA"/>
</dbReference>
<gene>
    <name evidence="2" type="ORF">NCTC10186_00469</name>
</gene>
<dbReference type="KEGG" id="mgal:NCTC10186_00469"/>
<keyword evidence="1" id="KW-1133">Transmembrane helix</keyword>
<evidence type="ECO:0000313" key="3">
    <source>
        <dbReference type="Proteomes" id="UP000289862"/>
    </source>
</evidence>
<evidence type="ECO:0000313" key="2">
    <source>
        <dbReference type="EMBL" id="VEU72982.1"/>
    </source>
</evidence>
<feature type="transmembrane region" description="Helical" evidence="1">
    <location>
        <begin position="46"/>
        <end position="68"/>
    </location>
</feature>
<keyword evidence="1" id="KW-0472">Membrane</keyword>
<dbReference type="AlphaFoldDB" id="A0A449AZQ9"/>
<proteinExistence type="predicted"/>
<evidence type="ECO:0000256" key="1">
    <source>
        <dbReference type="SAM" id="Phobius"/>
    </source>
</evidence>
<organism evidence="2 3">
    <name type="scientific">Mycoplasmopsis gallopavonis</name>
    <dbReference type="NCBI Taxonomy" id="76629"/>
    <lineage>
        <taxon>Bacteria</taxon>
        <taxon>Bacillati</taxon>
        <taxon>Mycoplasmatota</taxon>
        <taxon>Mycoplasmoidales</taxon>
        <taxon>Metamycoplasmataceae</taxon>
        <taxon>Mycoplasmopsis</taxon>
    </lineage>
</organism>
<evidence type="ECO:0008006" key="4">
    <source>
        <dbReference type="Google" id="ProtNLM"/>
    </source>
</evidence>
<keyword evidence="3" id="KW-1185">Reference proteome</keyword>
<keyword evidence="1" id="KW-0812">Transmembrane</keyword>
<accession>A0A449AZQ9</accession>
<protein>
    <recommendedName>
        <fullName evidence="4">Transmembrane protein</fullName>
    </recommendedName>
</protein>
<name>A0A449AZQ9_9BACT</name>